<dbReference type="Proteomes" id="UP000541558">
    <property type="component" value="Unassembled WGS sequence"/>
</dbReference>
<keyword evidence="2" id="KW-1185">Reference proteome</keyword>
<organism evidence="1 2">
    <name type="scientific">Ephemerocybe angulata</name>
    <dbReference type="NCBI Taxonomy" id="980116"/>
    <lineage>
        <taxon>Eukaryota</taxon>
        <taxon>Fungi</taxon>
        <taxon>Dikarya</taxon>
        <taxon>Basidiomycota</taxon>
        <taxon>Agaricomycotina</taxon>
        <taxon>Agaricomycetes</taxon>
        <taxon>Agaricomycetidae</taxon>
        <taxon>Agaricales</taxon>
        <taxon>Agaricineae</taxon>
        <taxon>Psathyrellaceae</taxon>
        <taxon>Ephemerocybe</taxon>
    </lineage>
</organism>
<dbReference type="EMBL" id="JAACJK010000123">
    <property type="protein sequence ID" value="KAF5329053.1"/>
    <property type="molecule type" value="Genomic_DNA"/>
</dbReference>
<dbReference type="AlphaFoldDB" id="A0A8H5FAC4"/>
<evidence type="ECO:0000313" key="1">
    <source>
        <dbReference type="EMBL" id="KAF5329053.1"/>
    </source>
</evidence>
<reference evidence="1 2" key="1">
    <citation type="journal article" date="2020" name="ISME J.">
        <title>Uncovering the hidden diversity of litter-decomposition mechanisms in mushroom-forming fungi.</title>
        <authorList>
            <person name="Floudas D."/>
            <person name="Bentzer J."/>
            <person name="Ahren D."/>
            <person name="Johansson T."/>
            <person name="Persson P."/>
            <person name="Tunlid A."/>
        </authorList>
    </citation>
    <scope>NUCLEOTIDE SEQUENCE [LARGE SCALE GENOMIC DNA]</scope>
    <source>
        <strain evidence="1 2">CBS 175.51</strain>
    </source>
</reference>
<sequence>MPLDAPHASPGILLSTPKVISTASQRTPSSTAVFRQHQYSDKEPVDRRFAVKKEEEEEALIAVRILHLRQGRRLEAEQLGPRATRCHASSYARLPGRPTEECGEDGHAVPIPVEGWFEDVYDDEDIVVQHVGPGGIPVLRLRPRWRNRVAPGVFLRHVVQSHIHSSSSILLLISTSIYQTERVKSLVHETSLLLAALFSTKPKE</sequence>
<gene>
    <name evidence="1" type="ORF">D9611_013876</name>
</gene>
<evidence type="ECO:0000313" key="2">
    <source>
        <dbReference type="Proteomes" id="UP000541558"/>
    </source>
</evidence>
<comment type="caution">
    <text evidence="1">The sequence shown here is derived from an EMBL/GenBank/DDBJ whole genome shotgun (WGS) entry which is preliminary data.</text>
</comment>
<accession>A0A8H5FAC4</accession>
<name>A0A8H5FAC4_9AGAR</name>
<proteinExistence type="predicted"/>
<protein>
    <submittedName>
        <fullName evidence="1">Uncharacterized protein</fullName>
    </submittedName>
</protein>